<evidence type="ECO:0000313" key="8">
    <source>
        <dbReference type="Proteomes" id="UP000241048"/>
    </source>
</evidence>
<accession>A0A2T3FVK5</accession>
<comment type="similarity">
    <text evidence="6">Belongs to the HSP33 family.</text>
</comment>
<evidence type="ECO:0000256" key="2">
    <source>
        <dbReference type="ARBA" id="ARBA00022833"/>
    </source>
</evidence>
<dbReference type="Gene3D" id="3.55.30.10">
    <property type="entry name" value="Hsp33 domain"/>
    <property type="match status" value="1"/>
</dbReference>
<dbReference type="GO" id="GO:0042026">
    <property type="term" value="P:protein refolding"/>
    <property type="evidence" value="ECO:0007669"/>
    <property type="project" value="TreeGrafter"/>
</dbReference>
<comment type="function">
    <text evidence="6">Redox regulated molecular chaperone. Protects both thermally unfolding and oxidatively damaged proteins from irreversible aggregation. Plays an important role in the bacterial defense system toward oxidative stress.</text>
</comment>
<protein>
    <recommendedName>
        <fullName evidence="6">33 kDa chaperonin</fullName>
    </recommendedName>
    <alternativeName>
        <fullName evidence="6">Heat shock protein 33 homolog</fullName>
        <shortName evidence="6">HSP33</shortName>
    </alternativeName>
</protein>
<comment type="subcellular location">
    <subcellularLocation>
        <location evidence="6">Cytoplasm</location>
    </subcellularLocation>
</comment>
<comment type="PTM">
    <text evidence="6">Under oxidizing conditions two disulfide bonds are formed involving the reactive cysteines. Under reducing conditions zinc is bound to the reactive cysteines and the protein is inactive.</text>
</comment>
<dbReference type="PIRSF" id="PIRSF005261">
    <property type="entry name" value="Heat_shock_Hsp33"/>
    <property type="match status" value="1"/>
</dbReference>
<dbReference type="InterPro" id="IPR016154">
    <property type="entry name" value="Heat_shock_Hsp33_C"/>
</dbReference>
<evidence type="ECO:0000313" key="7">
    <source>
        <dbReference type="EMBL" id="PST39325.1"/>
    </source>
</evidence>
<keyword evidence="1 6" id="KW-0963">Cytoplasm</keyword>
<keyword evidence="4 6" id="KW-0143">Chaperone</keyword>
<name>A0A2T3FVK5_9CLOT</name>
<dbReference type="GO" id="GO:0051082">
    <property type="term" value="F:unfolded protein binding"/>
    <property type="evidence" value="ECO:0007669"/>
    <property type="project" value="UniProtKB-UniRule"/>
</dbReference>
<keyword evidence="3 6" id="KW-1015">Disulfide bond</keyword>
<gene>
    <name evidence="6" type="primary">hslO</name>
    <name evidence="7" type="ORF">C7U56_03610</name>
</gene>
<dbReference type="InterPro" id="IPR016153">
    <property type="entry name" value="Heat_shock_Hsp33_N"/>
</dbReference>
<dbReference type="CDD" id="cd00498">
    <property type="entry name" value="Hsp33"/>
    <property type="match status" value="1"/>
</dbReference>
<sequence>MEKIKAGEITGQTGDYMLRATAANGQIRAFAATSRDLVEKARQAHNTSPVATAALGRLMTAGVMMGSMMKADSDLLTIRVEGDGPIGGLTVTADKNGNVKGYAFHPEVMLPPNAKGKLDVGGALGVGVLSVIQDIGLKEPYVGQTILVTGEIAEDLTYYYATSEQTPSSVALGVLMNKENTVRQAGGFIIQLLPGAEEATIAALEKTIGELEPVTTMLNKGMTPEDILELILGQFGLEILDKMPIQCTCNCTKSRVEKALISIGGKELQEMIDEGKSIEVNCQFCNKYYEFSVDELKKLYEKAKK</sequence>
<dbReference type="NCBIfam" id="NF001033">
    <property type="entry name" value="PRK00114.1"/>
    <property type="match status" value="1"/>
</dbReference>
<evidence type="ECO:0000256" key="5">
    <source>
        <dbReference type="ARBA" id="ARBA00023284"/>
    </source>
</evidence>
<dbReference type="EMBL" id="PYLO01000001">
    <property type="protein sequence ID" value="PST39325.1"/>
    <property type="molecule type" value="Genomic_DNA"/>
</dbReference>
<dbReference type="AlphaFoldDB" id="A0A2T3FVK5"/>
<dbReference type="GO" id="GO:0005737">
    <property type="term" value="C:cytoplasm"/>
    <property type="evidence" value="ECO:0007669"/>
    <property type="project" value="UniProtKB-SubCell"/>
</dbReference>
<dbReference type="GO" id="GO:0044183">
    <property type="term" value="F:protein folding chaperone"/>
    <property type="evidence" value="ECO:0007669"/>
    <property type="project" value="TreeGrafter"/>
</dbReference>
<dbReference type="PANTHER" id="PTHR30111:SF1">
    <property type="entry name" value="33 KDA CHAPERONIN"/>
    <property type="match status" value="1"/>
</dbReference>
<feature type="disulfide bond" description="Redox-active" evidence="6">
    <location>
        <begin position="282"/>
        <end position="285"/>
    </location>
</feature>
<dbReference type="HAMAP" id="MF_00117">
    <property type="entry name" value="HslO"/>
    <property type="match status" value="1"/>
</dbReference>
<reference evidence="7 8" key="1">
    <citation type="submission" date="2018-03" db="EMBL/GenBank/DDBJ databases">
        <title>Lachnoclostridium SNUG30386 gen.nov., sp.nov., isolated from human faeces.</title>
        <authorList>
            <person name="Seo B."/>
            <person name="Jeon K."/>
            <person name="Ko G."/>
        </authorList>
    </citation>
    <scope>NUCLEOTIDE SEQUENCE [LARGE SCALE GENOMIC DNA]</scope>
    <source>
        <strain evidence="7 8">SNUG30386</strain>
    </source>
</reference>
<keyword evidence="8" id="KW-1185">Reference proteome</keyword>
<organism evidence="7 8">
    <name type="scientific">Clostridium fessum</name>
    <dbReference type="NCBI Taxonomy" id="2126740"/>
    <lineage>
        <taxon>Bacteria</taxon>
        <taxon>Bacillati</taxon>
        <taxon>Bacillota</taxon>
        <taxon>Clostridia</taxon>
        <taxon>Eubacteriales</taxon>
        <taxon>Clostridiaceae</taxon>
        <taxon>Clostridium</taxon>
    </lineage>
</organism>
<dbReference type="Gene3D" id="3.90.1280.10">
    <property type="entry name" value="HSP33 redox switch-like"/>
    <property type="match status" value="1"/>
</dbReference>
<dbReference type="SUPFAM" id="SSF118352">
    <property type="entry name" value="HSP33 redox switch-like"/>
    <property type="match status" value="1"/>
</dbReference>
<evidence type="ECO:0000256" key="6">
    <source>
        <dbReference type="HAMAP-Rule" id="MF_00117"/>
    </source>
</evidence>
<dbReference type="PANTHER" id="PTHR30111">
    <property type="entry name" value="33 KDA CHAPERONIN"/>
    <property type="match status" value="1"/>
</dbReference>
<dbReference type="InterPro" id="IPR000397">
    <property type="entry name" value="Heat_shock_Hsp33"/>
</dbReference>
<keyword evidence="2 6" id="KW-0862">Zinc</keyword>
<feature type="disulfide bond" description="Redox-active" evidence="6">
    <location>
        <begin position="249"/>
        <end position="251"/>
    </location>
</feature>
<evidence type="ECO:0000256" key="4">
    <source>
        <dbReference type="ARBA" id="ARBA00023186"/>
    </source>
</evidence>
<evidence type="ECO:0000256" key="3">
    <source>
        <dbReference type="ARBA" id="ARBA00023157"/>
    </source>
</evidence>
<keyword evidence="5 6" id="KW-0676">Redox-active center</keyword>
<dbReference type="SUPFAM" id="SSF64397">
    <property type="entry name" value="Hsp33 domain"/>
    <property type="match status" value="1"/>
</dbReference>
<evidence type="ECO:0000256" key="1">
    <source>
        <dbReference type="ARBA" id="ARBA00022490"/>
    </source>
</evidence>
<dbReference type="Pfam" id="PF01430">
    <property type="entry name" value="HSP33"/>
    <property type="match status" value="1"/>
</dbReference>
<proteinExistence type="inferred from homology"/>
<comment type="caution">
    <text evidence="7">The sequence shown here is derived from an EMBL/GenBank/DDBJ whole genome shotgun (WGS) entry which is preliminary data.</text>
</comment>
<dbReference type="Proteomes" id="UP000241048">
    <property type="component" value="Unassembled WGS sequence"/>
</dbReference>